<evidence type="ECO:0000313" key="8">
    <source>
        <dbReference type="Proteomes" id="UP001580430"/>
    </source>
</evidence>
<evidence type="ECO:0000256" key="4">
    <source>
        <dbReference type="ARBA" id="ARBA00022833"/>
    </source>
</evidence>
<evidence type="ECO:0000256" key="1">
    <source>
        <dbReference type="ARBA" id="ARBA00022670"/>
    </source>
</evidence>
<dbReference type="Gene3D" id="3.40.140.10">
    <property type="entry name" value="Cytidine Deaminase, domain 2"/>
    <property type="match status" value="1"/>
</dbReference>
<dbReference type="SMART" id="SM00232">
    <property type="entry name" value="JAB_MPN"/>
    <property type="match status" value="1"/>
</dbReference>
<dbReference type="EMBL" id="JBHIRY010000006">
    <property type="protein sequence ID" value="MFB5760501.1"/>
    <property type="molecule type" value="Genomic_DNA"/>
</dbReference>
<dbReference type="InterPro" id="IPR051929">
    <property type="entry name" value="VirAsm_ModProt"/>
</dbReference>
<gene>
    <name evidence="7" type="ORF">ACE5LO_08850</name>
</gene>
<keyword evidence="2" id="KW-0479">Metal-binding</keyword>
<dbReference type="PANTHER" id="PTHR34858">
    <property type="entry name" value="CYSO-CYSTEINE PEPTIDASE"/>
    <property type="match status" value="1"/>
</dbReference>
<evidence type="ECO:0000256" key="2">
    <source>
        <dbReference type="ARBA" id="ARBA00022723"/>
    </source>
</evidence>
<reference evidence="7 8" key="1">
    <citation type="submission" date="2024-09" db="EMBL/GenBank/DDBJ databases">
        <title>Paenibacillus zeirhizospherea sp. nov., isolated from surface of the maize (Zea mays) roots in a horticulture field, Hungary.</title>
        <authorList>
            <person name="Marton D."/>
            <person name="Farkas M."/>
            <person name="Bedics A."/>
            <person name="Toth E."/>
            <person name="Tancsics A."/>
            <person name="Boka K."/>
            <person name="Marati G."/>
            <person name="Kriszt B."/>
            <person name="Cserhati M."/>
        </authorList>
    </citation>
    <scope>NUCLEOTIDE SEQUENCE [LARGE SCALE GENOMIC DNA]</scope>
    <source>
        <strain evidence="7 8">JCM 18446</strain>
    </source>
</reference>
<dbReference type="Pfam" id="PF14464">
    <property type="entry name" value="Prok-JAB"/>
    <property type="match status" value="1"/>
</dbReference>
<dbReference type="Proteomes" id="UP001580430">
    <property type="component" value="Unassembled WGS sequence"/>
</dbReference>
<dbReference type="InterPro" id="IPR000555">
    <property type="entry name" value="JAMM/MPN+_dom"/>
</dbReference>
<keyword evidence="8" id="KW-1185">Reference proteome</keyword>
<organism evidence="7 8">
    <name type="scientific">Paenibacillus medicaginis</name>
    <dbReference type="NCBI Taxonomy" id="1470560"/>
    <lineage>
        <taxon>Bacteria</taxon>
        <taxon>Bacillati</taxon>
        <taxon>Bacillota</taxon>
        <taxon>Bacilli</taxon>
        <taxon>Bacillales</taxon>
        <taxon>Paenibacillaceae</taxon>
        <taxon>Paenibacillus</taxon>
    </lineage>
</organism>
<dbReference type="SUPFAM" id="SSF102712">
    <property type="entry name" value="JAB1/MPN domain"/>
    <property type="match status" value="1"/>
</dbReference>
<protein>
    <submittedName>
        <fullName evidence="7">M67 family metallopeptidase</fullName>
    </submittedName>
</protein>
<dbReference type="PANTHER" id="PTHR34858:SF1">
    <property type="entry name" value="CYSO-CYSTEINE PEPTIDASE"/>
    <property type="match status" value="1"/>
</dbReference>
<dbReference type="InterPro" id="IPR028090">
    <property type="entry name" value="JAB_dom_prok"/>
</dbReference>
<keyword evidence="5" id="KW-0482">Metalloprotease</keyword>
<keyword evidence="1" id="KW-0645">Protease</keyword>
<dbReference type="CDD" id="cd08070">
    <property type="entry name" value="MPN_like"/>
    <property type="match status" value="1"/>
</dbReference>
<evidence type="ECO:0000256" key="3">
    <source>
        <dbReference type="ARBA" id="ARBA00022801"/>
    </source>
</evidence>
<keyword evidence="3" id="KW-0378">Hydrolase</keyword>
<dbReference type="RefSeq" id="WP_375519652.1">
    <property type="nucleotide sequence ID" value="NZ_JBHIRY010000006.1"/>
</dbReference>
<proteinExistence type="predicted"/>
<evidence type="ECO:0000313" key="7">
    <source>
        <dbReference type="EMBL" id="MFB5760501.1"/>
    </source>
</evidence>
<accession>A0ABV5BZA7</accession>
<comment type="caution">
    <text evidence="7">The sequence shown here is derived from an EMBL/GenBank/DDBJ whole genome shotgun (WGS) entry which is preliminary data.</text>
</comment>
<evidence type="ECO:0000256" key="5">
    <source>
        <dbReference type="ARBA" id="ARBA00023049"/>
    </source>
</evidence>
<sequence>MVHSSVHIPSVLLERLERYVRSCLPQEACGALLGHTEGEYIHISQFTAIPNIAADPLHHFEFDGPNWVTCVMREKALIGIFHSHPASPPVPSEEDLRQLQLFGPGLTVYLITGSDHSTGGVSTASYVVISDAVYPSSISLKPVPLSVT</sequence>
<evidence type="ECO:0000259" key="6">
    <source>
        <dbReference type="SMART" id="SM00232"/>
    </source>
</evidence>
<keyword evidence="4" id="KW-0862">Zinc</keyword>
<name>A0ABV5BZA7_9BACL</name>
<feature type="domain" description="JAB1/MPN/MOV34 metalloenzyme" evidence="6">
    <location>
        <begin position="5"/>
        <end position="131"/>
    </location>
</feature>